<evidence type="ECO:0000256" key="5">
    <source>
        <dbReference type="ARBA" id="ARBA00022679"/>
    </source>
</evidence>
<keyword evidence="6 11" id="KW-0812">Transmembrane</keyword>
<evidence type="ECO:0000256" key="9">
    <source>
        <dbReference type="ARBA" id="ARBA00023012"/>
    </source>
</evidence>
<dbReference type="SUPFAM" id="SSF55874">
    <property type="entry name" value="ATPase domain of HSP90 chaperone/DNA topoisomerase II/histidine kinase"/>
    <property type="match status" value="1"/>
</dbReference>
<comment type="subcellular location">
    <subcellularLocation>
        <location evidence="2">Membrane</location>
        <topology evidence="2">Multi-pass membrane protein</topology>
    </subcellularLocation>
</comment>
<keyword evidence="4" id="KW-0597">Phosphoprotein</keyword>
<dbReference type="FunFam" id="1.10.287.130:FF:000001">
    <property type="entry name" value="Two-component sensor histidine kinase"/>
    <property type="match status" value="1"/>
</dbReference>
<keyword evidence="10 11" id="KW-0472">Membrane</keyword>
<dbReference type="Gene3D" id="3.30.565.10">
    <property type="entry name" value="Histidine kinase-like ATPase, C-terminal domain"/>
    <property type="match status" value="1"/>
</dbReference>
<reference evidence="14 15" key="1">
    <citation type="submission" date="2018-06" db="EMBL/GenBank/DDBJ databases">
        <authorList>
            <consortium name="Pathogen Informatics"/>
            <person name="Doyle S."/>
        </authorList>
    </citation>
    <scope>NUCLEOTIDE SEQUENCE [LARGE SCALE GENOMIC DNA]</scope>
    <source>
        <strain evidence="14 15">NCTC10719</strain>
    </source>
</reference>
<dbReference type="Gene3D" id="1.10.287.130">
    <property type="match status" value="1"/>
</dbReference>
<evidence type="ECO:0000256" key="2">
    <source>
        <dbReference type="ARBA" id="ARBA00004141"/>
    </source>
</evidence>
<dbReference type="Gene3D" id="6.10.340.10">
    <property type="match status" value="1"/>
</dbReference>
<protein>
    <recommendedName>
        <fullName evidence="3">histidine kinase</fullName>
        <ecNumber evidence="3">2.7.13.3</ecNumber>
    </recommendedName>
</protein>
<evidence type="ECO:0000313" key="15">
    <source>
        <dbReference type="Proteomes" id="UP000249986"/>
    </source>
</evidence>
<evidence type="ECO:0000256" key="10">
    <source>
        <dbReference type="ARBA" id="ARBA00023136"/>
    </source>
</evidence>
<dbReference type="SMART" id="SM00304">
    <property type="entry name" value="HAMP"/>
    <property type="match status" value="1"/>
</dbReference>
<dbReference type="AlphaFoldDB" id="A0A2X2Y2E2"/>
<evidence type="ECO:0000256" key="1">
    <source>
        <dbReference type="ARBA" id="ARBA00000085"/>
    </source>
</evidence>
<dbReference type="CDD" id="cd00075">
    <property type="entry name" value="HATPase"/>
    <property type="match status" value="1"/>
</dbReference>
<accession>A0A2X2Y2E2</accession>
<dbReference type="CDD" id="cd06225">
    <property type="entry name" value="HAMP"/>
    <property type="match status" value="1"/>
</dbReference>
<evidence type="ECO:0000256" key="6">
    <source>
        <dbReference type="ARBA" id="ARBA00022692"/>
    </source>
</evidence>
<dbReference type="SUPFAM" id="SSF158472">
    <property type="entry name" value="HAMP domain-like"/>
    <property type="match status" value="1"/>
</dbReference>
<keyword evidence="8 11" id="KW-1133">Transmembrane helix</keyword>
<dbReference type="InterPro" id="IPR036890">
    <property type="entry name" value="HATPase_C_sf"/>
</dbReference>
<evidence type="ECO:0000256" key="3">
    <source>
        <dbReference type="ARBA" id="ARBA00012438"/>
    </source>
</evidence>
<proteinExistence type="predicted"/>
<dbReference type="InterPro" id="IPR036097">
    <property type="entry name" value="HisK_dim/P_sf"/>
</dbReference>
<dbReference type="InterPro" id="IPR050398">
    <property type="entry name" value="HssS/ArlS-like"/>
</dbReference>
<dbReference type="SMART" id="SM00388">
    <property type="entry name" value="HisKA"/>
    <property type="match status" value="1"/>
</dbReference>
<feature type="domain" description="HAMP" evidence="13">
    <location>
        <begin position="198"/>
        <end position="250"/>
    </location>
</feature>
<dbReference type="CDD" id="cd00082">
    <property type="entry name" value="HisKA"/>
    <property type="match status" value="1"/>
</dbReference>
<dbReference type="GO" id="GO:0000155">
    <property type="term" value="F:phosphorelay sensor kinase activity"/>
    <property type="evidence" value="ECO:0007669"/>
    <property type="project" value="InterPro"/>
</dbReference>
<dbReference type="EMBL" id="UAWG01000012">
    <property type="protein sequence ID" value="SQB60138.1"/>
    <property type="molecule type" value="Genomic_DNA"/>
</dbReference>
<dbReference type="GO" id="GO:0005886">
    <property type="term" value="C:plasma membrane"/>
    <property type="evidence" value="ECO:0007669"/>
    <property type="project" value="TreeGrafter"/>
</dbReference>
<dbReference type="Pfam" id="PF02518">
    <property type="entry name" value="HATPase_c"/>
    <property type="match status" value="1"/>
</dbReference>
<dbReference type="SUPFAM" id="SSF47384">
    <property type="entry name" value="Homodimeric domain of signal transducing histidine kinase"/>
    <property type="match status" value="1"/>
</dbReference>
<keyword evidence="5 14" id="KW-0808">Transferase</keyword>
<dbReference type="PROSITE" id="PS50109">
    <property type="entry name" value="HIS_KIN"/>
    <property type="match status" value="1"/>
</dbReference>
<evidence type="ECO:0000256" key="8">
    <source>
        <dbReference type="ARBA" id="ARBA00022989"/>
    </source>
</evidence>
<feature type="transmembrane region" description="Helical" evidence="11">
    <location>
        <begin position="175"/>
        <end position="197"/>
    </location>
</feature>
<evidence type="ECO:0000259" key="12">
    <source>
        <dbReference type="PROSITE" id="PS50109"/>
    </source>
</evidence>
<feature type="transmembrane region" description="Helical" evidence="11">
    <location>
        <begin position="14"/>
        <end position="37"/>
    </location>
</feature>
<comment type="catalytic activity">
    <reaction evidence="1">
        <text>ATP + protein L-histidine = ADP + protein N-phospho-L-histidine.</text>
        <dbReference type="EC" id="2.7.13.3"/>
    </reaction>
</comment>
<dbReference type="RefSeq" id="WP_111926528.1">
    <property type="nucleotide sequence ID" value="NZ_CATNYD010000001.1"/>
</dbReference>
<dbReference type="InterPro" id="IPR003594">
    <property type="entry name" value="HATPase_dom"/>
</dbReference>
<feature type="domain" description="Histidine kinase" evidence="12">
    <location>
        <begin position="265"/>
        <end position="463"/>
    </location>
</feature>
<dbReference type="Proteomes" id="UP000249986">
    <property type="component" value="Unassembled WGS sequence"/>
</dbReference>
<keyword evidence="7 14" id="KW-0418">Kinase</keyword>
<dbReference type="Pfam" id="PF00512">
    <property type="entry name" value="HisKA"/>
    <property type="match status" value="1"/>
</dbReference>
<dbReference type="InterPro" id="IPR005467">
    <property type="entry name" value="His_kinase_dom"/>
</dbReference>
<dbReference type="EC" id="2.7.13.3" evidence="3"/>
<name>A0A2X2Y2E2_CLOPF</name>
<organism evidence="14 15">
    <name type="scientific">Clostridium perfringens</name>
    <dbReference type="NCBI Taxonomy" id="1502"/>
    <lineage>
        <taxon>Bacteria</taxon>
        <taxon>Bacillati</taxon>
        <taxon>Bacillota</taxon>
        <taxon>Clostridia</taxon>
        <taxon>Eubacteriales</taxon>
        <taxon>Clostridiaceae</taxon>
        <taxon>Clostridium</taxon>
    </lineage>
</organism>
<dbReference type="PANTHER" id="PTHR45528:SF10">
    <property type="entry name" value="METHYL-ACCEPTING CHEMOTAXIS PROTEIN"/>
    <property type="match status" value="1"/>
</dbReference>
<gene>
    <name evidence="14" type="primary">arlS_2</name>
    <name evidence="14" type="ORF">NCTC10719_01712</name>
</gene>
<dbReference type="Pfam" id="PF00672">
    <property type="entry name" value="HAMP"/>
    <property type="match status" value="1"/>
</dbReference>
<dbReference type="PANTHER" id="PTHR45528">
    <property type="entry name" value="SENSOR HISTIDINE KINASE CPXA"/>
    <property type="match status" value="1"/>
</dbReference>
<sequence length="465" mass="53504">MFCKKIELKIKSKIVITSILIFIPIIICVCTLTFKILKINLLNSTINSLTADSKYAQIYIENIINENRNKNINSSLETFAPYICNELKELFGFRTQFFNTSQELLADTNNTKDIYQYNKDIVEASKGNKAYIIEDINGVPNIFISSPVFYNNEPCGVIRFIFKDTPTYTIVKNSFYTVLIVALIFVIIGIFLFYTFAKKITLPLIKLTDYSKKISKGNYSERIHIESGDETEVLANTFNEMSENINIYINEIKKSQKNQKEFFDNISHEFRTPLTSIIGYSYVIPELKNEKQLKESSDCIRAEGERLLGLVNEILTIAKNEKESFQIANEFINLRKILDECISTLKPRLDKYHIIVENYCVIHFSYGDYNKTKQVFLNILDNAIKYSGCEVITISSNINRNSFEVIIKDDGIGFDTENPETKDGHGFGLNICKDIMKKQNGDFLLESKLYEGTTCKIIFYKHSSN</sequence>
<evidence type="ECO:0000256" key="7">
    <source>
        <dbReference type="ARBA" id="ARBA00022777"/>
    </source>
</evidence>
<evidence type="ECO:0000259" key="13">
    <source>
        <dbReference type="PROSITE" id="PS50885"/>
    </source>
</evidence>
<evidence type="ECO:0000256" key="11">
    <source>
        <dbReference type="SAM" id="Phobius"/>
    </source>
</evidence>
<evidence type="ECO:0000256" key="4">
    <source>
        <dbReference type="ARBA" id="ARBA00022553"/>
    </source>
</evidence>
<dbReference type="SMART" id="SM00387">
    <property type="entry name" value="HATPase_c"/>
    <property type="match status" value="1"/>
</dbReference>
<dbReference type="InterPro" id="IPR003660">
    <property type="entry name" value="HAMP_dom"/>
</dbReference>
<dbReference type="InterPro" id="IPR003661">
    <property type="entry name" value="HisK_dim/P_dom"/>
</dbReference>
<dbReference type="PROSITE" id="PS50885">
    <property type="entry name" value="HAMP"/>
    <property type="match status" value="1"/>
</dbReference>
<keyword evidence="9" id="KW-0902">Two-component regulatory system</keyword>
<evidence type="ECO:0000313" key="14">
    <source>
        <dbReference type="EMBL" id="SQB60138.1"/>
    </source>
</evidence>